<comment type="caution">
    <text evidence="1">The sequence shown here is derived from an EMBL/GenBank/DDBJ whole genome shotgun (WGS) entry which is preliminary data.</text>
</comment>
<dbReference type="EMBL" id="SOHJ01000002">
    <property type="protein sequence ID" value="TFD62722.1"/>
    <property type="molecule type" value="Genomic_DNA"/>
</dbReference>
<sequence>MDIVTIDHLDNAKAFALLGEMTSTRNLLGYGVRVLRGARFLETTRDPILTMLSIGTEKLLKLTVGAISLDEKRAWPSKSNMMSYGHGIAELFDHVMAAVLVRTEDSTEYVKGLVADVLADPVLPPVLATLDRYGRSGRFYNLDMLADSPQIDPDPARMWEAAEQATLGNPEIAELQRIATERLTDNDAWNSFYGAVQGRTADSIERLWIMISRVGINHRLGTTGATLGWEIAPNAVGRQG</sequence>
<accession>A0A4R9AJ93</accession>
<protein>
    <submittedName>
        <fullName evidence="1">Uncharacterized protein</fullName>
    </submittedName>
</protein>
<evidence type="ECO:0000313" key="2">
    <source>
        <dbReference type="Proteomes" id="UP000298170"/>
    </source>
</evidence>
<evidence type="ECO:0000313" key="1">
    <source>
        <dbReference type="EMBL" id="TFD62722.1"/>
    </source>
</evidence>
<dbReference type="OrthoDB" id="3265421at2"/>
<gene>
    <name evidence="1" type="ORF">E3T39_01935</name>
</gene>
<keyword evidence="2" id="KW-1185">Reference proteome</keyword>
<dbReference type="AlphaFoldDB" id="A0A4R9AJ93"/>
<proteinExistence type="predicted"/>
<dbReference type="Proteomes" id="UP000298170">
    <property type="component" value="Unassembled WGS sequence"/>
</dbReference>
<name>A0A4R9AJ93_9MICO</name>
<reference evidence="1 2" key="1">
    <citation type="submission" date="2019-03" db="EMBL/GenBank/DDBJ databases">
        <title>Genomics of glacier-inhabiting Cryobacterium strains.</title>
        <authorList>
            <person name="Liu Q."/>
            <person name="Xin Y.-H."/>
        </authorList>
    </citation>
    <scope>NUCLEOTIDE SEQUENCE [LARGE SCALE GENOMIC DNA]</scope>
    <source>
        <strain evidence="1 2">Sr39</strain>
    </source>
</reference>
<organism evidence="1 2">
    <name type="scientific">Cryobacterium suzukii</name>
    <dbReference type="NCBI Taxonomy" id="1259198"/>
    <lineage>
        <taxon>Bacteria</taxon>
        <taxon>Bacillati</taxon>
        <taxon>Actinomycetota</taxon>
        <taxon>Actinomycetes</taxon>
        <taxon>Micrococcales</taxon>
        <taxon>Microbacteriaceae</taxon>
        <taxon>Cryobacterium</taxon>
    </lineage>
</organism>
<dbReference type="RefSeq" id="WP_134513070.1">
    <property type="nucleotide sequence ID" value="NZ_SOHJ01000002.1"/>
</dbReference>